<dbReference type="Proteomes" id="UP000094527">
    <property type="component" value="Unassembled WGS sequence"/>
</dbReference>
<evidence type="ECO:0000256" key="7">
    <source>
        <dbReference type="ARBA" id="ARBA00023053"/>
    </source>
</evidence>
<organism evidence="14 15">
    <name type="scientific">Orchesella cincta</name>
    <name type="common">Springtail</name>
    <name type="synonym">Podura cincta</name>
    <dbReference type="NCBI Taxonomy" id="48709"/>
    <lineage>
        <taxon>Eukaryota</taxon>
        <taxon>Metazoa</taxon>
        <taxon>Ecdysozoa</taxon>
        <taxon>Arthropoda</taxon>
        <taxon>Hexapoda</taxon>
        <taxon>Collembola</taxon>
        <taxon>Entomobryomorpha</taxon>
        <taxon>Entomobryoidea</taxon>
        <taxon>Orchesellidae</taxon>
        <taxon>Orchesellinae</taxon>
        <taxon>Orchesella</taxon>
    </lineage>
</organism>
<name>A0A1D2N161_ORCCI</name>
<accession>A0A1D2N161</accession>
<feature type="transmembrane region" description="Helical" evidence="12">
    <location>
        <begin position="189"/>
        <end position="211"/>
    </location>
</feature>
<evidence type="ECO:0000256" key="1">
    <source>
        <dbReference type="ARBA" id="ARBA00004651"/>
    </source>
</evidence>
<evidence type="ECO:0000256" key="3">
    <source>
        <dbReference type="ARBA" id="ARBA00022448"/>
    </source>
</evidence>
<keyword evidence="13" id="KW-0732">Signal</keyword>
<proteinExistence type="inferred from homology"/>
<feature type="non-terminal residue" evidence="14">
    <location>
        <position position="262"/>
    </location>
</feature>
<gene>
    <name evidence="14" type="ORF">Ocin01_07877</name>
</gene>
<keyword evidence="4" id="KW-1003">Cell membrane</keyword>
<evidence type="ECO:0000256" key="4">
    <source>
        <dbReference type="ARBA" id="ARBA00022475"/>
    </source>
</evidence>
<feature type="signal peptide" evidence="13">
    <location>
        <begin position="1"/>
        <end position="17"/>
    </location>
</feature>
<dbReference type="GO" id="GO:0005886">
    <property type="term" value="C:plasma membrane"/>
    <property type="evidence" value="ECO:0007669"/>
    <property type="project" value="UniProtKB-SubCell"/>
</dbReference>
<feature type="transmembrane region" description="Helical" evidence="12">
    <location>
        <begin position="112"/>
        <end position="132"/>
    </location>
</feature>
<evidence type="ECO:0000313" key="14">
    <source>
        <dbReference type="EMBL" id="ODM98794.1"/>
    </source>
</evidence>
<dbReference type="PROSITE" id="PS50283">
    <property type="entry name" value="NA_SOLUT_SYMP_3"/>
    <property type="match status" value="1"/>
</dbReference>
<dbReference type="OMA" id="WHISNTI"/>
<sequence>MIYSLFIGLFIAGLTCASMSSLSSGLTALASITTYDYVSKLFPNLSDTKLSRISKINTLLLGMVSYCFVFVIQNMGSILPATSSFLGIMLGPTLGIFTLGMMVPFANAKGSLGGMIGTFVIMITYVILNNVFSSDLPDQKLPLSVTGCPDRTNVSLNDFHSNFLESSKSQAEWKNNDDSSLIQFLSISYMWYSAMGCVLAVILGLLLSLLFKFLGDEAPRVPSKCLSPPVLNLLLRYFPTQMEIWIDLTDTVQRKSSSKSDS</sequence>
<dbReference type="GO" id="GO:0015293">
    <property type="term" value="F:symporter activity"/>
    <property type="evidence" value="ECO:0007669"/>
    <property type="project" value="TreeGrafter"/>
</dbReference>
<feature type="transmembrane region" description="Helical" evidence="12">
    <location>
        <begin position="84"/>
        <end position="106"/>
    </location>
</feature>
<reference evidence="14 15" key="1">
    <citation type="journal article" date="2016" name="Genome Biol. Evol.">
        <title>Gene Family Evolution Reflects Adaptation to Soil Environmental Stressors in the Genome of the Collembolan Orchesella cincta.</title>
        <authorList>
            <person name="Faddeeva-Vakhrusheva A."/>
            <person name="Derks M.F."/>
            <person name="Anvar S.Y."/>
            <person name="Agamennone V."/>
            <person name="Suring W."/>
            <person name="Smit S."/>
            <person name="van Straalen N.M."/>
            <person name="Roelofs D."/>
        </authorList>
    </citation>
    <scope>NUCLEOTIDE SEQUENCE [LARGE SCALE GENOMIC DNA]</scope>
    <source>
        <tissue evidence="14">Mixed pool</tissue>
    </source>
</reference>
<evidence type="ECO:0000256" key="12">
    <source>
        <dbReference type="SAM" id="Phobius"/>
    </source>
</evidence>
<evidence type="ECO:0000256" key="9">
    <source>
        <dbReference type="ARBA" id="ARBA00023136"/>
    </source>
</evidence>
<dbReference type="PANTHER" id="PTHR42985">
    <property type="entry name" value="SODIUM-COUPLED MONOCARBOXYLATE TRANSPORTER"/>
    <property type="match status" value="1"/>
</dbReference>
<dbReference type="AlphaFoldDB" id="A0A1D2N161"/>
<dbReference type="GO" id="GO:0006814">
    <property type="term" value="P:sodium ion transport"/>
    <property type="evidence" value="ECO:0007669"/>
    <property type="project" value="UniProtKB-KW"/>
</dbReference>
<feature type="chain" id="PRO_5008904862" evidence="13">
    <location>
        <begin position="18"/>
        <end position="262"/>
    </location>
</feature>
<dbReference type="EMBL" id="LJIJ01000321">
    <property type="protein sequence ID" value="ODM98794.1"/>
    <property type="molecule type" value="Genomic_DNA"/>
</dbReference>
<dbReference type="InterPro" id="IPR038377">
    <property type="entry name" value="Na/Glc_symporter_sf"/>
</dbReference>
<comment type="subcellular location">
    <subcellularLocation>
        <location evidence="1">Cell membrane</location>
        <topology evidence="1">Multi-pass membrane protein</topology>
    </subcellularLocation>
</comment>
<dbReference type="InterPro" id="IPR001734">
    <property type="entry name" value="Na/solute_symporter"/>
</dbReference>
<comment type="similarity">
    <text evidence="2 11">Belongs to the sodium:solute symporter (SSF) (TC 2.A.21) family.</text>
</comment>
<protein>
    <submittedName>
        <fullName evidence="14">Sodium-coupled monocarboxylate transporter 2</fullName>
    </submittedName>
</protein>
<dbReference type="Pfam" id="PF00474">
    <property type="entry name" value="SSF"/>
    <property type="match status" value="1"/>
</dbReference>
<keyword evidence="15" id="KW-1185">Reference proteome</keyword>
<keyword evidence="6 12" id="KW-1133">Transmembrane helix</keyword>
<evidence type="ECO:0000256" key="5">
    <source>
        <dbReference type="ARBA" id="ARBA00022692"/>
    </source>
</evidence>
<evidence type="ECO:0000256" key="6">
    <source>
        <dbReference type="ARBA" id="ARBA00022989"/>
    </source>
</evidence>
<dbReference type="InterPro" id="IPR051163">
    <property type="entry name" value="Sodium:Solute_Symporter_SSF"/>
</dbReference>
<dbReference type="PANTHER" id="PTHR42985:SF39">
    <property type="entry name" value="GH10366P"/>
    <property type="match status" value="1"/>
</dbReference>
<comment type="caution">
    <text evidence="14">The sequence shown here is derived from an EMBL/GenBank/DDBJ whole genome shotgun (WGS) entry which is preliminary data.</text>
</comment>
<evidence type="ECO:0000256" key="13">
    <source>
        <dbReference type="SAM" id="SignalP"/>
    </source>
</evidence>
<dbReference type="OrthoDB" id="6132759at2759"/>
<evidence type="ECO:0000256" key="8">
    <source>
        <dbReference type="ARBA" id="ARBA00023065"/>
    </source>
</evidence>
<keyword evidence="10" id="KW-0739">Sodium transport</keyword>
<keyword evidence="5 12" id="KW-0812">Transmembrane</keyword>
<keyword evidence="8" id="KW-0406">Ion transport</keyword>
<evidence type="ECO:0000256" key="2">
    <source>
        <dbReference type="ARBA" id="ARBA00006434"/>
    </source>
</evidence>
<keyword evidence="3" id="KW-0813">Transport</keyword>
<evidence type="ECO:0000256" key="10">
    <source>
        <dbReference type="ARBA" id="ARBA00023201"/>
    </source>
</evidence>
<keyword evidence="7" id="KW-0915">Sodium</keyword>
<dbReference type="STRING" id="48709.A0A1D2N161"/>
<feature type="transmembrane region" description="Helical" evidence="12">
    <location>
        <begin position="52"/>
        <end position="72"/>
    </location>
</feature>
<dbReference type="Gene3D" id="1.20.1730.10">
    <property type="entry name" value="Sodium/glucose cotransporter"/>
    <property type="match status" value="1"/>
</dbReference>
<keyword evidence="9 12" id="KW-0472">Membrane</keyword>
<evidence type="ECO:0000256" key="11">
    <source>
        <dbReference type="RuleBase" id="RU362091"/>
    </source>
</evidence>
<evidence type="ECO:0000313" key="15">
    <source>
        <dbReference type="Proteomes" id="UP000094527"/>
    </source>
</evidence>